<reference evidence="3 4" key="1">
    <citation type="submission" date="2021-03" db="EMBL/GenBank/DDBJ databases">
        <title>Caproiciproducens sp. nov. isolated from feces of cow.</title>
        <authorList>
            <person name="Choi J.-Y."/>
        </authorList>
    </citation>
    <scope>NUCLEOTIDE SEQUENCE [LARGE SCALE GENOMIC DNA]</scope>
    <source>
        <strain evidence="3 4">AGMB10547</strain>
    </source>
</reference>
<dbReference type="InterPro" id="IPR036034">
    <property type="entry name" value="PDZ_sf"/>
</dbReference>
<dbReference type="SUPFAM" id="SSF102114">
    <property type="entry name" value="Radical SAM enzymes"/>
    <property type="match status" value="1"/>
</dbReference>
<accession>A0ABS7DRR0</accession>
<proteinExistence type="predicted"/>
<dbReference type="Gene3D" id="3.20.20.70">
    <property type="entry name" value="Aldolase class I"/>
    <property type="match status" value="1"/>
</dbReference>
<feature type="domain" description="Putative radical SAM N-terminal" evidence="2">
    <location>
        <begin position="67"/>
        <end position="216"/>
    </location>
</feature>
<evidence type="ECO:0000313" key="4">
    <source>
        <dbReference type="Proteomes" id="UP000719942"/>
    </source>
</evidence>
<dbReference type="Pfam" id="PF19238">
    <property type="entry name" value="Radical_SAM_2"/>
    <property type="match status" value="1"/>
</dbReference>
<comment type="caution">
    <text evidence="3">The sequence shown here is derived from an EMBL/GenBank/DDBJ whole genome shotgun (WGS) entry which is preliminary data.</text>
</comment>
<dbReference type="InterPro" id="IPR045375">
    <property type="entry name" value="Put_radical_SAM-like_N"/>
</dbReference>
<evidence type="ECO:0000259" key="1">
    <source>
        <dbReference type="Pfam" id="PF04459"/>
    </source>
</evidence>
<dbReference type="RefSeq" id="WP_219966392.1">
    <property type="nucleotide sequence ID" value="NZ_JAGFNZ010000007.1"/>
</dbReference>
<feature type="domain" description="DUF512" evidence="1">
    <location>
        <begin position="219"/>
        <end position="420"/>
    </location>
</feature>
<protein>
    <submittedName>
        <fullName evidence="3">DUF512 domain-containing protein</fullName>
    </submittedName>
</protein>
<keyword evidence="4" id="KW-1185">Reference proteome</keyword>
<dbReference type="SUPFAM" id="SSF50156">
    <property type="entry name" value="PDZ domain-like"/>
    <property type="match status" value="1"/>
</dbReference>
<name>A0ABS7DRR0_9FIRM</name>
<organism evidence="3 4">
    <name type="scientific">Caproiciproducens faecalis</name>
    <dbReference type="NCBI Taxonomy" id="2820301"/>
    <lineage>
        <taxon>Bacteria</taxon>
        <taxon>Bacillati</taxon>
        <taxon>Bacillota</taxon>
        <taxon>Clostridia</taxon>
        <taxon>Eubacteriales</taxon>
        <taxon>Acutalibacteraceae</taxon>
        <taxon>Caproiciproducens</taxon>
    </lineage>
</organism>
<dbReference type="Proteomes" id="UP000719942">
    <property type="component" value="Unassembled WGS sequence"/>
</dbReference>
<dbReference type="Pfam" id="PF04459">
    <property type="entry name" value="DUF512"/>
    <property type="match status" value="1"/>
</dbReference>
<gene>
    <name evidence="3" type="ORF">J5W02_14305</name>
</gene>
<evidence type="ECO:0000259" key="2">
    <source>
        <dbReference type="Pfam" id="PF19238"/>
    </source>
</evidence>
<dbReference type="EMBL" id="JAGFNZ010000007">
    <property type="protein sequence ID" value="MBW7573982.1"/>
    <property type="molecule type" value="Genomic_DNA"/>
</dbReference>
<dbReference type="InterPro" id="IPR013785">
    <property type="entry name" value="Aldolase_TIM"/>
</dbReference>
<dbReference type="InterPro" id="IPR058240">
    <property type="entry name" value="rSAM_sf"/>
</dbReference>
<evidence type="ECO:0000313" key="3">
    <source>
        <dbReference type="EMBL" id="MBW7573982.1"/>
    </source>
</evidence>
<sequence length="438" mass="49294">MSVKILSVDLDSPAEKMKILPGETLISINGNEINDVLDYRFYETSKSLSVLLMDSDRNPRTVSIRKGEYESIGLEFETYLMDEQHSCRNKCIFCFIDQLPKGMRSTLYFKDDDSRLSFLFGNYITLTNMSEHDVDRIIEMHISPVNISVHTTNPELRVKMMGNRFAGESLRILYRLAEAGIKINTQLVVCKGINDGEELKRSLTDLGRLYPAVQSIAAVPVGLTRFREGLFPLESFDRRSAEAAVQILEEFGERFLDQYGARICYAADEFYLKAGRPIPSAEFYGDFDQLENGVGLMANLKQEFESALEDFQPPRKPRRVTLITGTSVYNFLNSLLDELRIKCNNLACNLIPIINHYFGDTINVTGLITGTDIIQQLKGKDLGDELIVPAVMLRREGDIFLDDTSLDDLSKALNVKVTVSANDGYELLNTVLGVDVIG</sequence>
<dbReference type="InterPro" id="IPR007549">
    <property type="entry name" value="DUF512"/>
</dbReference>